<dbReference type="Proteomes" id="UP001303046">
    <property type="component" value="Unassembled WGS sequence"/>
</dbReference>
<evidence type="ECO:0000313" key="4">
    <source>
        <dbReference type="Proteomes" id="UP001303046"/>
    </source>
</evidence>
<accession>A0ABR1EJ62</accession>
<evidence type="ECO:0000256" key="1">
    <source>
        <dbReference type="SAM" id="Coils"/>
    </source>
</evidence>
<proteinExistence type="predicted"/>
<comment type="caution">
    <text evidence="3">The sequence shown here is derived from an EMBL/GenBank/DDBJ whole genome shotgun (WGS) entry which is preliminary data.</text>
</comment>
<reference evidence="3 4" key="1">
    <citation type="submission" date="2023-08" db="EMBL/GenBank/DDBJ databases">
        <title>A Necator americanus chromosomal reference genome.</title>
        <authorList>
            <person name="Ilik V."/>
            <person name="Petrzelkova K.J."/>
            <person name="Pardy F."/>
            <person name="Fuh T."/>
            <person name="Niatou-Singa F.S."/>
            <person name="Gouil Q."/>
            <person name="Baker L."/>
            <person name="Ritchie M.E."/>
            <person name="Jex A.R."/>
            <person name="Gazzola D."/>
            <person name="Li H."/>
            <person name="Toshio Fujiwara R."/>
            <person name="Zhan B."/>
            <person name="Aroian R.V."/>
            <person name="Pafco B."/>
            <person name="Schwarz E.M."/>
        </authorList>
    </citation>
    <scope>NUCLEOTIDE SEQUENCE [LARGE SCALE GENOMIC DNA]</scope>
    <source>
        <strain evidence="3 4">Aroian</strain>
        <tissue evidence="3">Whole animal</tissue>
    </source>
</reference>
<evidence type="ECO:0000256" key="2">
    <source>
        <dbReference type="SAM" id="MobiDB-lite"/>
    </source>
</evidence>
<keyword evidence="4" id="KW-1185">Reference proteome</keyword>
<evidence type="ECO:0000313" key="3">
    <source>
        <dbReference type="EMBL" id="KAK6762726.1"/>
    </source>
</evidence>
<organism evidence="3 4">
    <name type="scientific">Necator americanus</name>
    <name type="common">Human hookworm</name>
    <dbReference type="NCBI Taxonomy" id="51031"/>
    <lineage>
        <taxon>Eukaryota</taxon>
        <taxon>Metazoa</taxon>
        <taxon>Ecdysozoa</taxon>
        <taxon>Nematoda</taxon>
        <taxon>Chromadorea</taxon>
        <taxon>Rhabditida</taxon>
        <taxon>Rhabditina</taxon>
        <taxon>Rhabditomorpha</taxon>
        <taxon>Strongyloidea</taxon>
        <taxon>Ancylostomatidae</taxon>
        <taxon>Bunostominae</taxon>
        <taxon>Necator</taxon>
    </lineage>
</organism>
<feature type="region of interest" description="Disordered" evidence="2">
    <location>
        <begin position="268"/>
        <end position="287"/>
    </location>
</feature>
<dbReference type="EMBL" id="JAVFWL010000006">
    <property type="protein sequence ID" value="KAK6762726.1"/>
    <property type="molecule type" value="Genomic_DNA"/>
</dbReference>
<gene>
    <name evidence="3" type="primary">Necator_chrX.g23603</name>
    <name evidence="3" type="ORF">RB195_023439</name>
</gene>
<feature type="compositionally biased region" description="Polar residues" evidence="2">
    <location>
        <begin position="268"/>
        <end position="283"/>
    </location>
</feature>
<sequence length="299" mass="35045">MPRQLYPTVMQRGISSSHDEVVLLYQQLQSAGIPQLLRKYERIVGSFYKEIKDQKDENQRLQHVFETEKDMYNKRMEEVELELDQQVMIAERKAREEERERLTKEKEEMKARMVEEMRTMQGNIERLQKMETVLEKEGQNLSHQKELQERLKEVCSENTELRRGLAENHLELAMIKSELAHVRAEYEHKQNELIQQKDQVSVVSQESENMHRQIQLLFEANKKLHDTNESLRDALDNRASVIKQFNLRTPSPNLARTASDGIVLFQNQSQDSSRISNPATLSETAPEEDGKFNLNIAPL</sequence>
<feature type="coiled-coil region" evidence="1">
    <location>
        <begin position="80"/>
        <end position="137"/>
    </location>
</feature>
<name>A0ABR1EJ62_NECAM</name>
<protein>
    <submittedName>
        <fullName evidence="3">Uncharacterized protein</fullName>
    </submittedName>
</protein>
<feature type="coiled-coil region" evidence="1">
    <location>
        <begin position="172"/>
        <end position="199"/>
    </location>
</feature>
<keyword evidence="1" id="KW-0175">Coiled coil</keyword>